<proteinExistence type="predicted"/>
<gene>
    <name evidence="2" type="ORF">Vbra_16295</name>
</gene>
<protein>
    <submittedName>
        <fullName evidence="2">Uncharacterized protein</fullName>
    </submittedName>
</protein>
<reference evidence="2 3" key="1">
    <citation type="submission" date="2014-11" db="EMBL/GenBank/DDBJ databases">
        <authorList>
            <person name="Zhu J."/>
            <person name="Qi W."/>
            <person name="Song R."/>
        </authorList>
    </citation>
    <scope>NUCLEOTIDE SEQUENCE [LARGE SCALE GENOMIC DNA]</scope>
</reference>
<keyword evidence="1" id="KW-0812">Transmembrane</keyword>
<evidence type="ECO:0000313" key="2">
    <source>
        <dbReference type="EMBL" id="CEM19052.1"/>
    </source>
</evidence>
<name>A0A0G4FVY1_VITBC</name>
<organism evidence="2 3">
    <name type="scientific">Vitrella brassicaformis (strain CCMP3155)</name>
    <dbReference type="NCBI Taxonomy" id="1169540"/>
    <lineage>
        <taxon>Eukaryota</taxon>
        <taxon>Sar</taxon>
        <taxon>Alveolata</taxon>
        <taxon>Colpodellida</taxon>
        <taxon>Vitrellaceae</taxon>
        <taxon>Vitrella</taxon>
    </lineage>
</organism>
<dbReference type="VEuPathDB" id="CryptoDB:Vbra_16295"/>
<dbReference type="AlphaFoldDB" id="A0A0G4FVY1"/>
<evidence type="ECO:0000313" key="3">
    <source>
        <dbReference type="Proteomes" id="UP000041254"/>
    </source>
</evidence>
<keyword evidence="3" id="KW-1185">Reference proteome</keyword>
<feature type="transmembrane region" description="Helical" evidence="1">
    <location>
        <begin position="26"/>
        <end position="49"/>
    </location>
</feature>
<dbReference type="Proteomes" id="UP000041254">
    <property type="component" value="Unassembled WGS sequence"/>
</dbReference>
<keyword evidence="1" id="KW-1133">Transmembrane helix</keyword>
<keyword evidence="1" id="KW-0472">Membrane</keyword>
<accession>A0A0G4FVY1</accession>
<sequence>MSSWMRYIYQRLRPGIPLFITRPRTAIATLPAGGTVIVSLANFGFLWPFDSSGQQHKRNVPTLEPRNRDATVPKAVQKREDVVWLAGTRFGVQVTDPAHKAKVLLLLAKSGNWERWEGFLQVYNMGPLADRVIPSDALYFDPSRFDQLPEAVGQLEVLLGGPAVDIDCKGEGKMTLGDGTSYPIQLDNVTDPDPPVRRGTSAHFRCFSQMALFTCLIAGRINANAAQERKTIRISLGPVPFGSPCIRTIRQYLRDWADAYDAKPPKPIKMEVDYPNARARFTYGVESLNPTIVSEMVESFETKTALVRVHIDEVDMCHESMGQTDEVEAFKLQSLVVQSFVRNLQQVAYHPLARHALRYKRNHPYLERFLQWP</sequence>
<evidence type="ECO:0000256" key="1">
    <source>
        <dbReference type="SAM" id="Phobius"/>
    </source>
</evidence>
<dbReference type="EMBL" id="CDMY01000510">
    <property type="protein sequence ID" value="CEM19052.1"/>
    <property type="molecule type" value="Genomic_DNA"/>
</dbReference>
<dbReference type="InParanoid" id="A0A0G4FVY1"/>